<gene>
    <name evidence="1" type="ORF">BEMITA_LOCUS3688</name>
</gene>
<dbReference type="Pfam" id="PF14969">
    <property type="entry name" value="DUF4508"/>
    <property type="match status" value="1"/>
</dbReference>
<dbReference type="PANTHER" id="PTHR16260">
    <property type="entry name" value="SIMILAR TO 1700123O20RIK PROTEIN"/>
    <property type="match status" value="1"/>
</dbReference>
<protein>
    <submittedName>
        <fullName evidence="1">Uncharacterized protein</fullName>
    </submittedName>
</protein>
<dbReference type="Proteomes" id="UP001152759">
    <property type="component" value="Chromosome 2"/>
</dbReference>
<accession>A0A9P0A503</accession>
<reference evidence="1" key="1">
    <citation type="submission" date="2021-12" db="EMBL/GenBank/DDBJ databases">
        <authorList>
            <person name="King R."/>
        </authorList>
    </citation>
    <scope>NUCLEOTIDE SEQUENCE</scope>
</reference>
<dbReference type="OrthoDB" id="6514241at2759"/>
<dbReference type="AlphaFoldDB" id="A0A9P0A503"/>
<name>A0A9P0A503_BEMTA</name>
<keyword evidence="2" id="KW-1185">Reference proteome</keyword>
<evidence type="ECO:0000313" key="1">
    <source>
        <dbReference type="EMBL" id="CAH0384357.1"/>
    </source>
</evidence>
<dbReference type="PANTHER" id="PTHR16260:SF3">
    <property type="entry name" value="CHROMOSOME 14 OPEN READING FRAME 119-LIKE-RELATED"/>
    <property type="match status" value="1"/>
</dbReference>
<sequence length="136" mass="15968">MERNRYTPTVPAQIGYMVRWFAEWSELQRGDFLPILVQIFGNKGYLNGLITGMENLKHEEGKHLSLFQCRIKLFHEWSENWDDNEKEQLLSLIKSVDEDFIAKYEEEIKKRAEVKDRDADATNGYDIVNGTEVEPV</sequence>
<evidence type="ECO:0000313" key="2">
    <source>
        <dbReference type="Proteomes" id="UP001152759"/>
    </source>
</evidence>
<organism evidence="1 2">
    <name type="scientific">Bemisia tabaci</name>
    <name type="common">Sweetpotato whitefly</name>
    <name type="synonym">Aleurodes tabaci</name>
    <dbReference type="NCBI Taxonomy" id="7038"/>
    <lineage>
        <taxon>Eukaryota</taxon>
        <taxon>Metazoa</taxon>
        <taxon>Ecdysozoa</taxon>
        <taxon>Arthropoda</taxon>
        <taxon>Hexapoda</taxon>
        <taxon>Insecta</taxon>
        <taxon>Pterygota</taxon>
        <taxon>Neoptera</taxon>
        <taxon>Paraneoptera</taxon>
        <taxon>Hemiptera</taxon>
        <taxon>Sternorrhyncha</taxon>
        <taxon>Aleyrodoidea</taxon>
        <taxon>Aleyrodidae</taxon>
        <taxon>Aleyrodinae</taxon>
        <taxon>Bemisia</taxon>
    </lineage>
</organism>
<dbReference type="EMBL" id="OU963863">
    <property type="protein sequence ID" value="CAH0384357.1"/>
    <property type="molecule type" value="Genomic_DNA"/>
</dbReference>
<dbReference type="InterPro" id="IPR028019">
    <property type="entry name" value="DUF4508"/>
</dbReference>
<proteinExistence type="predicted"/>
<dbReference type="KEGG" id="btab:109043639"/>